<comment type="caution">
    <text evidence="1">The sequence shown here is derived from an EMBL/GenBank/DDBJ whole genome shotgun (WGS) entry which is preliminary data.</text>
</comment>
<name>A0AAW2XVT0_9LAMI</name>
<reference evidence="1" key="1">
    <citation type="submission" date="2020-06" db="EMBL/GenBank/DDBJ databases">
        <authorList>
            <person name="Li T."/>
            <person name="Hu X."/>
            <person name="Zhang T."/>
            <person name="Song X."/>
            <person name="Zhang H."/>
            <person name="Dai N."/>
            <person name="Sheng W."/>
            <person name="Hou X."/>
            <person name="Wei L."/>
        </authorList>
    </citation>
    <scope>NUCLEOTIDE SEQUENCE</scope>
    <source>
        <strain evidence="1">KEN1</strain>
        <tissue evidence="1">Leaf</tissue>
    </source>
</reference>
<sequence>MCHPYDAKAWRHFDRIHPYFAAEPRNVTLSLCTDGFTPHGQYGRTILVGPLYLHHTISHRGMCMSSEYMLLMMVIPGPSNSKCLIDIYLQPLIEEL</sequence>
<dbReference type="AlphaFoldDB" id="A0AAW2XVT0"/>
<evidence type="ECO:0000313" key="1">
    <source>
        <dbReference type="EMBL" id="KAL0458232.1"/>
    </source>
</evidence>
<gene>
    <name evidence="1" type="ORF">Slati_0450400</name>
</gene>
<accession>A0AAW2XVT0</accession>
<proteinExistence type="predicted"/>
<protein>
    <submittedName>
        <fullName evidence="1">Uncharacterized protein</fullName>
    </submittedName>
</protein>
<reference evidence="1" key="2">
    <citation type="journal article" date="2024" name="Plant">
        <title>Genomic evolution and insights into agronomic trait innovations of Sesamum species.</title>
        <authorList>
            <person name="Miao H."/>
            <person name="Wang L."/>
            <person name="Qu L."/>
            <person name="Liu H."/>
            <person name="Sun Y."/>
            <person name="Le M."/>
            <person name="Wang Q."/>
            <person name="Wei S."/>
            <person name="Zheng Y."/>
            <person name="Lin W."/>
            <person name="Duan Y."/>
            <person name="Cao H."/>
            <person name="Xiong S."/>
            <person name="Wang X."/>
            <person name="Wei L."/>
            <person name="Li C."/>
            <person name="Ma Q."/>
            <person name="Ju M."/>
            <person name="Zhao R."/>
            <person name="Li G."/>
            <person name="Mu C."/>
            <person name="Tian Q."/>
            <person name="Mei H."/>
            <person name="Zhang T."/>
            <person name="Gao T."/>
            <person name="Zhang H."/>
        </authorList>
    </citation>
    <scope>NUCLEOTIDE SEQUENCE</scope>
    <source>
        <strain evidence="1">KEN1</strain>
    </source>
</reference>
<dbReference type="EMBL" id="JACGWN010000002">
    <property type="protein sequence ID" value="KAL0458232.1"/>
    <property type="molecule type" value="Genomic_DNA"/>
</dbReference>
<dbReference type="Pfam" id="PF02992">
    <property type="entry name" value="Transposase_21"/>
    <property type="match status" value="1"/>
</dbReference>
<organism evidence="1">
    <name type="scientific">Sesamum latifolium</name>
    <dbReference type="NCBI Taxonomy" id="2727402"/>
    <lineage>
        <taxon>Eukaryota</taxon>
        <taxon>Viridiplantae</taxon>
        <taxon>Streptophyta</taxon>
        <taxon>Embryophyta</taxon>
        <taxon>Tracheophyta</taxon>
        <taxon>Spermatophyta</taxon>
        <taxon>Magnoliopsida</taxon>
        <taxon>eudicotyledons</taxon>
        <taxon>Gunneridae</taxon>
        <taxon>Pentapetalae</taxon>
        <taxon>asterids</taxon>
        <taxon>lamiids</taxon>
        <taxon>Lamiales</taxon>
        <taxon>Pedaliaceae</taxon>
        <taxon>Sesamum</taxon>
    </lineage>
</organism>
<dbReference type="InterPro" id="IPR004242">
    <property type="entry name" value="Transposase_21"/>
</dbReference>